<reference evidence="4" key="1">
    <citation type="journal article" date="2019" name="Int. J. Syst. Evol. Microbiol.">
        <title>The Global Catalogue of Microorganisms (GCM) 10K type strain sequencing project: providing services to taxonomists for standard genome sequencing and annotation.</title>
        <authorList>
            <consortium name="The Broad Institute Genomics Platform"/>
            <consortium name="The Broad Institute Genome Sequencing Center for Infectious Disease"/>
            <person name="Wu L."/>
            <person name="Ma J."/>
        </authorList>
    </citation>
    <scope>NUCLEOTIDE SEQUENCE [LARGE SCALE GENOMIC DNA]</scope>
    <source>
        <strain evidence="4">JCM 12165</strain>
    </source>
</reference>
<feature type="region of interest" description="Disordered" evidence="1">
    <location>
        <begin position="58"/>
        <end position="79"/>
    </location>
</feature>
<dbReference type="Proteomes" id="UP001597145">
    <property type="component" value="Unassembled WGS sequence"/>
</dbReference>
<evidence type="ECO:0000313" key="4">
    <source>
        <dbReference type="Proteomes" id="UP001597145"/>
    </source>
</evidence>
<keyword evidence="4" id="KW-1185">Reference proteome</keyword>
<dbReference type="EMBL" id="JBHUCP010000009">
    <property type="protein sequence ID" value="MFD1531034.1"/>
    <property type="molecule type" value="Genomic_DNA"/>
</dbReference>
<dbReference type="RefSeq" id="WP_343971235.1">
    <property type="nucleotide sequence ID" value="NZ_BAAAJG010000002.1"/>
</dbReference>
<sequence length="79" mass="8637">MLAYWPLLSMAVLLAYPVYMLLMAGVLRLCGVPKDEIANWALRQADRQRFTDLLRAARGLEPPPADTPPALPAPTPPPG</sequence>
<evidence type="ECO:0000256" key="1">
    <source>
        <dbReference type="SAM" id="MobiDB-lite"/>
    </source>
</evidence>
<proteinExistence type="predicted"/>
<feature type="transmembrane region" description="Helical" evidence="2">
    <location>
        <begin position="6"/>
        <end position="27"/>
    </location>
</feature>
<evidence type="ECO:0000256" key="2">
    <source>
        <dbReference type="SAM" id="Phobius"/>
    </source>
</evidence>
<keyword evidence="2" id="KW-1133">Transmembrane helix</keyword>
<accession>A0ABW4FKY8</accession>
<organism evidence="3 4">
    <name type="scientific">Pseudonocardia aurantiaca</name>
    <dbReference type="NCBI Taxonomy" id="75290"/>
    <lineage>
        <taxon>Bacteria</taxon>
        <taxon>Bacillati</taxon>
        <taxon>Actinomycetota</taxon>
        <taxon>Actinomycetes</taxon>
        <taxon>Pseudonocardiales</taxon>
        <taxon>Pseudonocardiaceae</taxon>
        <taxon>Pseudonocardia</taxon>
    </lineage>
</organism>
<protein>
    <submittedName>
        <fullName evidence="3">Uncharacterized protein</fullName>
    </submittedName>
</protein>
<keyword evidence="2" id="KW-0472">Membrane</keyword>
<evidence type="ECO:0000313" key="3">
    <source>
        <dbReference type="EMBL" id="MFD1531034.1"/>
    </source>
</evidence>
<feature type="compositionally biased region" description="Pro residues" evidence="1">
    <location>
        <begin position="61"/>
        <end position="79"/>
    </location>
</feature>
<gene>
    <name evidence="3" type="ORF">ACFSCY_16465</name>
</gene>
<comment type="caution">
    <text evidence="3">The sequence shown here is derived from an EMBL/GenBank/DDBJ whole genome shotgun (WGS) entry which is preliminary data.</text>
</comment>
<name>A0ABW4FKY8_9PSEU</name>
<keyword evidence="2" id="KW-0812">Transmembrane</keyword>